<proteinExistence type="predicted"/>
<accession>A0A381PSH4</accession>
<organism evidence="2">
    <name type="scientific">marine metagenome</name>
    <dbReference type="NCBI Taxonomy" id="408172"/>
    <lineage>
        <taxon>unclassified sequences</taxon>
        <taxon>metagenomes</taxon>
        <taxon>ecological metagenomes</taxon>
    </lineage>
</organism>
<feature type="domain" description="Deoxynucleoside kinase" evidence="1">
    <location>
        <begin position="1"/>
        <end position="191"/>
    </location>
</feature>
<sequence>VGKTTLTKMISERLGWRPFFESVDDNPYLSDFYSDMKRWSFHLQIYFLSRRFRTHREMSEGDVPAVQDRTIYEDVEIFAQSLHEMGNMPQRDWVNYRALFDEMTAYLRKPTLIIFLKATTDSLLTRLKKRGREYEKSVSAEYLHSLNIAYARWINRAKLEFNVMTVDTDNFDVYKDKDRLEQLIQDVAQRCEA</sequence>
<name>A0A381PSH4_9ZZZZ</name>
<dbReference type="Gene3D" id="3.40.50.300">
    <property type="entry name" value="P-loop containing nucleotide triphosphate hydrolases"/>
    <property type="match status" value="1"/>
</dbReference>
<dbReference type="AlphaFoldDB" id="A0A381PSH4"/>
<dbReference type="GO" id="GO:0019136">
    <property type="term" value="F:deoxynucleoside kinase activity"/>
    <property type="evidence" value="ECO:0007669"/>
    <property type="project" value="InterPro"/>
</dbReference>
<dbReference type="EMBL" id="UINC01001049">
    <property type="protein sequence ID" value="SUZ68969.1"/>
    <property type="molecule type" value="Genomic_DNA"/>
</dbReference>
<reference evidence="2" key="1">
    <citation type="submission" date="2018-05" db="EMBL/GenBank/DDBJ databases">
        <authorList>
            <person name="Lanie J.A."/>
            <person name="Ng W.-L."/>
            <person name="Kazmierczak K.M."/>
            <person name="Andrzejewski T.M."/>
            <person name="Davidsen T.M."/>
            <person name="Wayne K.J."/>
            <person name="Tettelin H."/>
            <person name="Glass J.I."/>
            <person name="Rusch D."/>
            <person name="Podicherti R."/>
            <person name="Tsui H.-C.T."/>
            <person name="Winkler M.E."/>
        </authorList>
    </citation>
    <scope>NUCLEOTIDE SEQUENCE</scope>
</reference>
<dbReference type="InterPro" id="IPR050566">
    <property type="entry name" value="Deoxyribonucleoside_kinase"/>
</dbReference>
<protein>
    <recommendedName>
        <fullName evidence="1">Deoxynucleoside kinase domain-containing protein</fullName>
    </recommendedName>
</protein>
<dbReference type="GO" id="GO:0005524">
    <property type="term" value="F:ATP binding"/>
    <property type="evidence" value="ECO:0007669"/>
    <property type="project" value="InterPro"/>
</dbReference>
<evidence type="ECO:0000313" key="2">
    <source>
        <dbReference type="EMBL" id="SUZ68969.1"/>
    </source>
</evidence>
<dbReference type="InterPro" id="IPR002624">
    <property type="entry name" value="DCK/DGK"/>
</dbReference>
<dbReference type="Pfam" id="PF01712">
    <property type="entry name" value="dNK"/>
    <property type="match status" value="1"/>
</dbReference>
<dbReference type="PIRSF" id="PIRSF000705">
    <property type="entry name" value="DNK"/>
    <property type="match status" value="1"/>
</dbReference>
<dbReference type="InterPro" id="IPR031314">
    <property type="entry name" value="DNK_dom"/>
</dbReference>
<dbReference type="CDD" id="cd01673">
    <property type="entry name" value="dNK"/>
    <property type="match status" value="1"/>
</dbReference>
<dbReference type="PANTHER" id="PTHR10513">
    <property type="entry name" value="DEOXYNUCLEOSIDE KINASE"/>
    <property type="match status" value="1"/>
</dbReference>
<feature type="non-terminal residue" evidence="2">
    <location>
        <position position="1"/>
    </location>
</feature>
<evidence type="ECO:0000259" key="1">
    <source>
        <dbReference type="Pfam" id="PF01712"/>
    </source>
</evidence>
<dbReference type="InterPro" id="IPR027417">
    <property type="entry name" value="P-loop_NTPase"/>
</dbReference>
<gene>
    <name evidence="2" type="ORF">METZ01_LOCUS21823</name>
</gene>
<dbReference type="SUPFAM" id="SSF52540">
    <property type="entry name" value="P-loop containing nucleoside triphosphate hydrolases"/>
    <property type="match status" value="1"/>
</dbReference>
<dbReference type="PANTHER" id="PTHR10513:SF35">
    <property type="entry name" value="DEOXYADENOSINE KINASE"/>
    <property type="match status" value="1"/>
</dbReference>
<dbReference type="GO" id="GO:0005737">
    <property type="term" value="C:cytoplasm"/>
    <property type="evidence" value="ECO:0007669"/>
    <property type="project" value="TreeGrafter"/>
</dbReference>